<dbReference type="AlphaFoldDB" id="A0A504YP14"/>
<dbReference type="GO" id="GO:0016301">
    <property type="term" value="F:kinase activity"/>
    <property type="evidence" value="ECO:0007669"/>
    <property type="project" value="UniProtKB-KW"/>
</dbReference>
<reference evidence="2 3" key="1">
    <citation type="submission" date="2019-04" db="EMBL/GenBank/DDBJ databases">
        <title>Annotation for the trematode Fasciola gigantica.</title>
        <authorList>
            <person name="Choi Y.-J."/>
        </authorList>
    </citation>
    <scope>NUCLEOTIDE SEQUENCE [LARGE SCALE GENOMIC DNA]</scope>
    <source>
        <strain evidence="2">Uganda_cow_1</strain>
    </source>
</reference>
<feature type="region of interest" description="Disordered" evidence="1">
    <location>
        <begin position="1"/>
        <end position="129"/>
    </location>
</feature>
<protein>
    <submittedName>
        <fullName evidence="2">p21-activated kinase 1</fullName>
    </submittedName>
</protein>
<gene>
    <name evidence="2" type="ORF">FGIG_12475</name>
</gene>
<dbReference type="EMBL" id="SUNJ01007360">
    <property type="protein sequence ID" value="TPP62061.1"/>
    <property type="molecule type" value="Genomic_DNA"/>
</dbReference>
<proteinExistence type="predicted"/>
<keyword evidence="2" id="KW-0418">Kinase</keyword>
<dbReference type="Proteomes" id="UP000316759">
    <property type="component" value="Unassembled WGS sequence"/>
</dbReference>
<comment type="caution">
    <text evidence="2">The sequence shown here is derived from an EMBL/GenBank/DDBJ whole genome shotgun (WGS) entry which is preliminary data.</text>
</comment>
<keyword evidence="3" id="KW-1185">Reference proteome</keyword>
<feature type="compositionally biased region" description="Low complexity" evidence="1">
    <location>
        <begin position="102"/>
        <end position="113"/>
    </location>
</feature>
<accession>A0A504YP14</accession>
<evidence type="ECO:0000256" key="1">
    <source>
        <dbReference type="SAM" id="MobiDB-lite"/>
    </source>
</evidence>
<dbReference type="OrthoDB" id="248923at2759"/>
<evidence type="ECO:0000313" key="2">
    <source>
        <dbReference type="EMBL" id="TPP62061.1"/>
    </source>
</evidence>
<sequence>MTVQPPLLSPLAHAPNSAHGMQPPRAESFVSSIEIDGKSDPKLTTSVTSADYHARVTTAAPHDSPYISRSTLAGPPPLSLGVPRRFANGILPPETATPIQYSSGQSSPSTAGSVIPVPTTRRESLSASAVPARAGLNHTVPGALNTATELSAVERPTTILHRAPR</sequence>
<evidence type="ECO:0000313" key="3">
    <source>
        <dbReference type="Proteomes" id="UP000316759"/>
    </source>
</evidence>
<name>A0A504YP14_FASGI</name>
<keyword evidence="2" id="KW-0808">Transferase</keyword>
<organism evidence="2 3">
    <name type="scientific">Fasciola gigantica</name>
    <name type="common">Giant liver fluke</name>
    <dbReference type="NCBI Taxonomy" id="46835"/>
    <lineage>
        <taxon>Eukaryota</taxon>
        <taxon>Metazoa</taxon>
        <taxon>Spiralia</taxon>
        <taxon>Lophotrochozoa</taxon>
        <taxon>Platyhelminthes</taxon>
        <taxon>Trematoda</taxon>
        <taxon>Digenea</taxon>
        <taxon>Plagiorchiida</taxon>
        <taxon>Echinostomata</taxon>
        <taxon>Echinostomatoidea</taxon>
        <taxon>Fasciolidae</taxon>
        <taxon>Fasciola</taxon>
    </lineage>
</organism>